<reference evidence="1" key="1">
    <citation type="submission" date="2023-01" db="EMBL/GenBank/DDBJ databases">
        <title>Genome assembly of the deep-sea coral Lophelia pertusa.</title>
        <authorList>
            <person name="Herrera S."/>
            <person name="Cordes E."/>
        </authorList>
    </citation>
    <scope>NUCLEOTIDE SEQUENCE</scope>
    <source>
        <strain evidence="1">USNM1676648</strain>
        <tissue evidence="1">Polyp</tissue>
    </source>
</reference>
<accession>A0A9W9ZMH3</accession>
<dbReference type="EMBL" id="MU825915">
    <property type="protein sequence ID" value="KAJ7382764.1"/>
    <property type="molecule type" value="Genomic_DNA"/>
</dbReference>
<name>A0A9W9ZMH3_9CNID</name>
<protein>
    <submittedName>
        <fullName evidence="1">Uncharacterized protein</fullName>
    </submittedName>
</protein>
<sequence length="118" mass="13138">MNSKPSKLRTMTNYLCIAIAILLISHVTCTTWKQMGVTCELEDETIQICGGLGKVPVKRCRGTCQSISKILSAFPWYETICECCKSTRFTQEDISCPGGRVQKIFHAKSCSCQRCYGA</sequence>
<dbReference type="AlphaFoldDB" id="A0A9W9ZMH3"/>
<comment type="caution">
    <text evidence="1">The sequence shown here is derived from an EMBL/GenBank/DDBJ whole genome shotgun (WGS) entry which is preliminary data.</text>
</comment>
<evidence type="ECO:0000313" key="1">
    <source>
        <dbReference type="EMBL" id="KAJ7382764.1"/>
    </source>
</evidence>
<gene>
    <name evidence="1" type="ORF">OS493_033050</name>
</gene>
<keyword evidence="2" id="KW-1185">Reference proteome</keyword>
<dbReference type="Proteomes" id="UP001163046">
    <property type="component" value="Unassembled WGS sequence"/>
</dbReference>
<organism evidence="1 2">
    <name type="scientific">Desmophyllum pertusum</name>
    <dbReference type="NCBI Taxonomy" id="174260"/>
    <lineage>
        <taxon>Eukaryota</taxon>
        <taxon>Metazoa</taxon>
        <taxon>Cnidaria</taxon>
        <taxon>Anthozoa</taxon>
        <taxon>Hexacorallia</taxon>
        <taxon>Scleractinia</taxon>
        <taxon>Caryophylliina</taxon>
        <taxon>Caryophylliidae</taxon>
        <taxon>Desmophyllum</taxon>
    </lineage>
</organism>
<proteinExistence type="predicted"/>
<evidence type="ECO:0000313" key="2">
    <source>
        <dbReference type="Proteomes" id="UP001163046"/>
    </source>
</evidence>
<dbReference type="OrthoDB" id="5951329at2759"/>